<sequence length="83" mass="9807">MHLVEKQQAKLNSCYIKIKKVISLRRKSTRLAKIQLDKNNAICWGFYAERNDRDYPHLFVGAIIFDVNYYIFAASHRPDHLVL</sequence>
<keyword evidence="2" id="KW-1185">Reference proteome</keyword>
<evidence type="ECO:0000313" key="1">
    <source>
        <dbReference type="EMBL" id="PSW25324.1"/>
    </source>
</evidence>
<dbReference type="EMBL" id="PYLZ01000003">
    <property type="protein sequence ID" value="PSW25324.1"/>
    <property type="molecule type" value="Genomic_DNA"/>
</dbReference>
<organism evidence="1 2">
    <name type="scientific">Photobacterium swingsii</name>
    <dbReference type="NCBI Taxonomy" id="680026"/>
    <lineage>
        <taxon>Bacteria</taxon>
        <taxon>Pseudomonadati</taxon>
        <taxon>Pseudomonadota</taxon>
        <taxon>Gammaproteobacteria</taxon>
        <taxon>Vibrionales</taxon>
        <taxon>Vibrionaceae</taxon>
        <taxon>Photobacterium</taxon>
    </lineage>
</organism>
<protein>
    <submittedName>
        <fullName evidence="1">Uncharacterized protein</fullName>
    </submittedName>
</protein>
<dbReference type="Proteomes" id="UP000240481">
    <property type="component" value="Unassembled WGS sequence"/>
</dbReference>
<accession>A0A0J8Y2A6</accession>
<proteinExistence type="predicted"/>
<dbReference type="AlphaFoldDB" id="A0A0J8Y2A6"/>
<comment type="caution">
    <text evidence="1">The sequence shown here is derived from an EMBL/GenBank/DDBJ whole genome shotgun (WGS) entry which is preliminary data.</text>
</comment>
<name>A0A0J8Y2A6_9GAMM</name>
<gene>
    <name evidence="1" type="ORF">C9I94_06610</name>
</gene>
<evidence type="ECO:0000313" key="2">
    <source>
        <dbReference type="Proteomes" id="UP000240481"/>
    </source>
</evidence>
<reference evidence="1 2" key="1">
    <citation type="submission" date="2018-01" db="EMBL/GenBank/DDBJ databases">
        <title>Whole genome sequencing of Histamine producing bacteria.</title>
        <authorList>
            <person name="Butler K."/>
        </authorList>
    </citation>
    <scope>NUCLEOTIDE SEQUENCE [LARGE SCALE GENOMIC DNA]</scope>
    <source>
        <strain evidence="1 2">DSM 24669</strain>
    </source>
</reference>